<name>A0AAN6K9N0_9PEZI</name>
<comment type="caution">
    <text evidence="2">The sequence shown here is derived from an EMBL/GenBank/DDBJ whole genome shotgun (WGS) entry which is preliminary data.</text>
</comment>
<gene>
    <name evidence="2" type="ORF">LTR91_015524</name>
</gene>
<feature type="region of interest" description="Disordered" evidence="1">
    <location>
        <begin position="1"/>
        <end position="52"/>
    </location>
</feature>
<evidence type="ECO:0008006" key="4">
    <source>
        <dbReference type="Google" id="ProtNLM"/>
    </source>
</evidence>
<dbReference type="SUPFAM" id="SSF88713">
    <property type="entry name" value="Glycoside hydrolase/deacetylase"/>
    <property type="match status" value="2"/>
</dbReference>
<organism evidence="2 3">
    <name type="scientific">Friedmanniomyces endolithicus</name>
    <dbReference type="NCBI Taxonomy" id="329885"/>
    <lineage>
        <taxon>Eukaryota</taxon>
        <taxon>Fungi</taxon>
        <taxon>Dikarya</taxon>
        <taxon>Ascomycota</taxon>
        <taxon>Pezizomycotina</taxon>
        <taxon>Dothideomycetes</taxon>
        <taxon>Dothideomycetidae</taxon>
        <taxon>Mycosphaerellales</taxon>
        <taxon>Teratosphaeriaceae</taxon>
        <taxon>Friedmanniomyces</taxon>
    </lineage>
</organism>
<dbReference type="InterPro" id="IPR005501">
    <property type="entry name" value="LamB/YcsF/PxpA-like"/>
</dbReference>
<feature type="compositionally biased region" description="Basic and acidic residues" evidence="1">
    <location>
        <begin position="10"/>
        <end position="19"/>
    </location>
</feature>
<dbReference type="AlphaFoldDB" id="A0AAN6K9N0"/>
<feature type="compositionally biased region" description="Polar residues" evidence="1">
    <location>
        <begin position="30"/>
        <end position="46"/>
    </location>
</feature>
<evidence type="ECO:0000313" key="2">
    <source>
        <dbReference type="EMBL" id="KAK0971453.1"/>
    </source>
</evidence>
<dbReference type="Proteomes" id="UP001175353">
    <property type="component" value="Unassembled WGS sequence"/>
</dbReference>
<dbReference type="PANTHER" id="PTHR30292:SF0">
    <property type="entry name" value="5-OXOPROLINASE SUBUNIT A"/>
    <property type="match status" value="1"/>
</dbReference>
<keyword evidence="3" id="KW-1185">Reference proteome</keyword>
<dbReference type="Gene3D" id="3.20.20.370">
    <property type="entry name" value="Glycoside hydrolase/deacetylase"/>
    <property type="match status" value="2"/>
</dbReference>
<accession>A0AAN6K9N0</accession>
<dbReference type="PANTHER" id="PTHR30292">
    <property type="entry name" value="UNCHARACTERIZED PROTEIN YBGL-RELATED"/>
    <property type="match status" value="1"/>
</dbReference>
<dbReference type="InterPro" id="IPR011330">
    <property type="entry name" value="Glyco_hydro/deAcase_b/a-brl"/>
</dbReference>
<sequence>MAPIQRKVHINVDVRDHIPTNHNKARCSADPSNNSSARDMATSSADPSPDDELIPLIDHANVACGFHAGDPLIMAETVKTCKQHGIAIGAHPGLPDIQGFGRREMKLSAEELTALTRYQIGALKAFLDAEDVPLHHVKPHGVLYGMMYRDPEVCRAVYSAVPKGKILFSQHTFESALTTCLFNRYPRLRPSRYSPRNCRERTGLAVRCGAIRYALPISDPKLVSSHSELTIITGDVKYTSSGTLVIDRKKKYTLLPDPLHTFSYSCRPSITLPRVQRRTLINIRNRAWTPEETKAHIASQLNHSSVTAVTGETVELPIGDHEVSLCCHSDSPGAVEIVQAARQMVDDFNKSQNYI</sequence>
<dbReference type="EMBL" id="JAUJLE010000177">
    <property type="protein sequence ID" value="KAK0971453.1"/>
    <property type="molecule type" value="Genomic_DNA"/>
</dbReference>
<protein>
    <recommendedName>
        <fullName evidence="4">Lactam utilization protein lamB</fullName>
    </recommendedName>
</protein>
<reference evidence="2" key="1">
    <citation type="submission" date="2023-06" db="EMBL/GenBank/DDBJ databases">
        <title>Black Yeasts Isolated from many extreme environments.</title>
        <authorList>
            <person name="Coleine C."/>
            <person name="Stajich J.E."/>
            <person name="Selbmann L."/>
        </authorList>
    </citation>
    <scope>NUCLEOTIDE SEQUENCE</scope>
    <source>
        <strain evidence="2">CCFEE 5200</strain>
    </source>
</reference>
<evidence type="ECO:0000313" key="3">
    <source>
        <dbReference type="Proteomes" id="UP001175353"/>
    </source>
</evidence>
<evidence type="ECO:0000256" key="1">
    <source>
        <dbReference type="SAM" id="MobiDB-lite"/>
    </source>
</evidence>
<dbReference type="GO" id="GO:0005975">
    <property type="term" value="P:carbohydrate metabolic process"/>
    <property type="evidence" value="ECO:0007669"/>
    <property type="project" value="InterPro"/>
</dbReference>
<dbReference type="Pfam" id="PF03746">
    <property type="entry name" value="LamB_YcsF"/>
    <property type="match status" value="2"/>
</dbReference>
<proteinExistence type="predicted"/>